<dbReference type="GO" id="GO:0008932">
    <property type="term" value="F:lytic endotransglycosylase activity"/>
    <property type="evidence" value="ECO:0007669"/>
    <property type="project" value="UniProtKB-UniRule"/>
</dbReference>
<feature type="chain" id="PRO_5009986701" description="Endolytic peptidoglycan transglycosylase RlpA" evidence="5">
    <location>
        <begin position="28"/>
        <end position="168"/>
    </location>
</feature>
<dbReference type="GO" id="GO:0071555">
    <property type="term" value="P:cell wall organization"/>
    <property type="evidence" value="ECO:0007669"/>
    <property type="project" value="UniProtKB-KW"/>
</dbReference>
<evidence type="ECO:0000313" key="7">
    <source>
        <dbReference type="EMBL" id="ANW02426.1"/>
    </source>
</evidence>
<reference evidence="7 8" key="1">
    <citation type="submission" date="2016-07" db="EMBL/GenBank/DDBJ databases">
        <title>Complete genome sequence of Bradyrhizobium icense LMTR 13T, a potential inoculant strain isolated from lima bean (Phaseolus lunatus) in Peru.</title>
        <authorList>
            <person name="Ormeno-Orrillo E."/>
            <person name="Duran D."/>
            <person name="Rogel M.A."/>
            <person name="Rey L."/>
            <person name="Imperial J."/>
            <person name="Ruiz-Argueso T."/>
            <person name="Martinez-Romero E."/>
        </authorList>
    </citation>
    <scope>NUCLEOTIDE SEQUENCE [LARGE SCALE GENOMIC DNA]</scope>
    <source>
        <strain evidence="7 8">LMTR 13</strain>
    </source>
</reference>
<dbReference type="InterPro" id="IPR012997">
    <property type="entry name" value="RplA"/>
</dbReference>
<evidence type="ECO:0000259" key="6">
    <source>
        <dbReference type="Pfam" id="PF03330"/>
    </source>
</evidence>
<organism evidence="7 8">
    <name type="scientific">Bradyrhizobium icense</name>
    <dbReference type="NCBI Taxonomy" id="1274631"/>
    <lineage>
        <taxon>Bacteria</taxon>
        <taxon>Pseudomonadati</taxon>
        <taxon>Pseudomonadota</taxon>
        <taxon>Alphaproteobacteria</taxon>
        <taxon>Hyphomicrobiales</taxon>
        <taxon>Nitrobacteraceae</taxon>
        <taxon>Bradyrhizobium</taxon>
    </lineage>
</organism>
<keyword evidence="3" id="KW-0449">Lipoprotein</keyword>
<evidence type="ECO:0000256" key="5">
    <source>
        <dbReference type="SAM" id="SignalP"/>
    </source>
</evidence>
<dbReference type="GO" id="GO:0005886">
    <property type="term" value="C:plasma membrane"/>
    <property type="evidence" value="ECO:0007669"/>
    <property type="project" value="UniProtKB-SubCell"/>
</dbReference>
<keyword evidence="3" id="KW-0564">Palmitate</keyword>
<keyword evidence="3" id="KW-1003">Cell membrane</keyword>
<comment type="subcellular location">
    <subcellularLocation>
        <location evidence="3">Cell membrane</location>
        <topology evidence="3">Lipid-anchor</topology>
    </subcellularLocation>
</comment>
<keyword evidence="5" id="KW-0732">Signal</keyword>
<dbReference type="Pfam" id="PF03330">
    <property type="entry name" value="DPBB_1"/>
    <property type="match status" value="1"/>
</dbReference>
<comment type="function">
    <text evidence="3">Lytic transglycosylase with a strong preference for naked glycan strands that lack stem peptides.</text>
</comment>
<dbReference type="AlphaFoldDB" id="A0A1B1UI57"/>
<dbReference type="Gene3D" id="2.40.40.10">
    <property type="entry name" value="RlpA-like domain"/>
    <property type="match status" value="1"/>
</dbReference>
<dbReference type="HAMAP" id="MF_02071">
    <property type="entry name" value="RlpA"/>
    <property type="match status" value="1"/>
</dbReference>
<dbReference type="STRING" id="1274631.LMTR13_21895"/>
<dbReference type="InterPro" id="IPR009009">
    <property type="entry name" value="RlpA-like_DPBB"/>
</dbReference>
<keyword evidence="2 3" id="KW-0961">Cell wall biogenesis/degradation</keyword>
<gene>
    <name evidence="3" type="primary">rlpA</name>
    <name evidence="7" type="ORF">LMTR13_21895</name>
</gene>
<feature type="domain" description="RlpA-like protein double-psi beta-barrel" evidence="6">
    <location>
        <begin position="78"/>
        <end position="163"/>
    </location>
</feature>
<feature type="signal peptide" evidence="5">
    <location>
        <begin position="1"/>
        <end position="27"/>
    </location>
</feature>
<evidence type="ECO:0000256" key="1">
    <source>
        <dbReference type="ARBA" id="ARBA00023239"/>
    </source>
</evidence>
<dbReference type="GO" id="GO:0000270">
    <property type="term" value="P:peptidoglycan metabolic process"/>
    <property type="evidence" value="ECO:0007669"/>
    <property type="project" value="UniProtKB-UniRule"/>
</dbReference>
<dbReference type="KEGG" id="bic:LMTR13_21895"/>
<dbReference type="PANTHER" id="PTHR34183">
    <property type="entry name" value="ENDOLYTIC PEPTIDOGLYCAN TRANSGLYCOSYLASE RLPA"/>
    <property type="match status" value="1"/>
</dbReference>
<dbReference type="NCBIfam" id="TIGR00413">
    <property type="entry name" value="rlpA"/>
    <property type="match status" value="1"/>
</dbReference>
<dbReference type="InterPro" id="IPR034718">
    <property type="entry name" value="RlpA"/>
</dbReference>
<sequence length="168" mass="17865">MAVRAGKFVRPLAVTLGAALLAACAQSSVVTQKSELRASRQASLDQDRTTSSMMKRRVAAVRKHTASRRDAGRVKTASHGIASFYTEGTKTASGEKFNTLEMTAAHPTLPFGTKLRVTNLASGRSVMVRVNDRGPYVQGRIVDVSYSAADALGMVGKGVAKVKLDVVQ</sequence>
<accession>A0A1B1UI57</accession>
<evidence type="ECO:0000256" key="4">
    <source>
        <dbReference type="RuleBase" id="RU003495"/>
    </source>
</evidence>
<dbReference type="EC" id="4.2.2.-" evidence="3"/>
<name>A0A1B1UI57_9BRAD</name>
<dbReference type="OrthoDB" id="9779128at2"/>
<keyword evidence="1 3" id="KW-0456">Lyase</keyword>
<keyword evidence="8" id="KW-1185">Reference proteome</keyword>
<comment type="similarity">
    <text evidence="3 4">Belongs to the RlpA family.</text>
</comment>
<dbReference type="PROSITE" id="PS51257">
    <property type="entry name" value="PROKAR_LIPOPROTEIN"/>
    <property type="match status" value="1"/>
</dbReference>
<dbReference type="CDD" id="cd22268">
    <property type="entry name" value="DPBB_RlpA-like"/>
    <property type="match status" value="1"/>
</dbReference>
<evidence type="ECO:0000313" key="8">
    <source>
        <dbReference type="Proteomes" id="UP000092839"/>
    </source>
</evidence>
<dbReference type="InterPro" id="IPR036908">
    <property type="entry name" value="RlpA-like_sf"/>
</dbReference>
<evidence type="ECO:0000256" key="3">
    <source>
        <dbReference type="HAMAP-Rule" id="MF_02071"/>
    </source>
</evidence>
<evidence type="ECO:0000256" key="2">
    <source>
        <dbReference type="ARBA" id="ARBA00023316"/>
    </source>
</evidence>
<keyword evidence="3" id="KW-0472">Membrane</keyword>
<dbReference type="RefSeq" id="WP_065729634.1">
    <property type="nucleotide sequence ID" value="NZ_CP016428.1"/>
</dbReference>
<protein>
    <recommendedName>
        <fullName evidence="3">Endolytic peptidoglycan transglycosylase RlpA</fullName>
        <ecNumber evidence="3">4.2.2.-</ecNumber>
    </recommendedName>
</protein>
<dbReference type="SUPFAM" id="SSF50685">
    <property type="entry name" value="Barwin-like endoglucanases"/>
    <property type="match status" value="1"/>
</dbReference>
<dbReference type="PANTHER" id="PTHR34183:SF1">
    <property type="entry name" value="ENDOLYTIC PEPTIDOGLYCAN TRANSGLYCOSYLASE RLPA"/>
    <property type="match status" value="1"/>
</dbReference>
<proteinExistence type="inferred from homology"/>
<dbReference type="Proteomes" id="UP000092839">
    <property type="component" value="Chromosome"/>
</dbReference>
<dbReference type="EMBL" id="CP016428">
    <property type="protein sequence ID" value="ANW02426.1"/>
    <property type="molecule type" value="Genomic_DNA"/>
</dbReference>